<evidence type="ECO:0000256" key="1">
    <source>
        <dbReference type="ARBA" id="ARBA00004141"/>
    </source>
</evidence>
<evidence type="ECO:0000256" key="2">
    <source>
        <dbReference type="ARBA" id="ARBA00022692"/>
    </source>
</evidence>
<feature type="transmembrane region" description="Helical" evidence="6">
    <location>
        <begin position="155"/>
        <end position="174"/>
    </location>
</feature>
<reference evidence="7" key="1">
    <citation type="submission" date="2020-06" db="EMBL/GenBank/DDBJ databases">
        <authorList>
            <consortium name="Plant Systems Biology data submission"/>
        </authorList>
    </citation>
    <scope>NUCLEOTIDE SEQUENCE</scope>
    <source>
        <strain evidence="7">D6</strain>
    </source>
</reference>
<dbReference type="GO" id="GO:0046872">
    <property type="term" value="F:metal ion binding"/>
    <property type="evidence" value="ECO:0007669"/>
    <property type="project" value="UniProtKB-KW"/>
</dbReference>
<accession>A0A9N8EI07</accession>
<dbReference type="GO" id="GO:0016020">
    <property type="term" value="C:membrane"/>
    <property type="evidence" value="ECO:0007669"/>
    <property type="project" value="UniProtKB-SubCell"/>
</dbReference>
<evidence type="ECO:0000313" key="7">
    <source>
        <dbReference type="EMBL" id="CAB9520755.1"/>
    </source>
</evidence>
<dbReference type="Pfam" id="PF03006">
    <property type="entry name" value="HlyIII"/>
    <property type="match status" value="1"/>
</dbReference>
<keyword evidence="4 6" id="KW-0472">Membrane</keyword>
<keyword evidence="8" id="KW-1185">Reference proteome</keyword>
<evidence type="ECO:0000256" key="5">
    <source>
        <dbReference type="PIRSR" id="PIRSR604254-1"/>
    </source>
</evidence>
<protein>
    <submittedName>
        <fullName evidence="7">Uncharacterized protein</fullName>
    </submittedName>
</protein>
<feature type="transmembrane region" description="Helical" evidence="6">
    <location>
        <begin position="116"/>
        <end position="148"/>
    </location>
</feature>
<keyword evidence="3 6" id="KW-1133">Transmembrane helix</keyword>
<feature type="binding site" evidence="5">
    <location>
        <position position="61"/>
    </location>
    <ligand>
        <name>Zn(2+)</name>
        <dbReference type="ChEBI" id="CHEBI:29105"/>
    </ligand>
</feature>
<evidence type="ECO:0000313" key="8">
    <source>
        <dbReference type="Proteomes" id="UP001153069"/>
    </source>
</evidence>
<evidence type="ECO:0000256" key="3">
    <source>
        <dbReference type="ARBA" id="ARBA00022989"/>
    </source>
</evidence>
<comment type="caution">
    <text evidence="7">The sequence shown here is derived from an EMBL/GenBank/DDBJ whole genome shotgun (WGS) entry which is preliminary data.</text>
</comment>
<feature type="transmembrane region" description="Helical" evidence="6">
    <location>
        <begin position="189"/>
        <end position="208"/>
    </location>
</feature>
<gene>
    <name evidence="7" type="ORF">SEMRO_1131_G244650.1</name>
</gene>
<feature type="binding site" evidence="5">
    <location>
        <position position="187"/>
    </location>
    <ligand>
        <name>Zn(2+)</name>
        <dbReference type="ChEBI" id="CHEBI:29105"/>
    </ligand>
</feature>
<evidence type="ECO:0000256" key="6">
    <source>
        <dbReference type="SAM" id="Phobius"/>
    </source>
</evidence>
<comment type="subcellular location">
    <subcellularLocation>
        <location evidence="1">Membrane</location>
        <topology evidence="1">Multi-pass membrane protein</topology>
    </subcellularLocation>
</comment>
<keyword evidence="2 6" id="KW-0812">Transmembrane</keyword>
<dbReference type="AlphaFoldDB" id="A0A9N8EI07"/>
<dbReference type="EMBL" id="CAICTM010001129">
    <property type="protein sequence ID" value="CAB9520755.1"/>
    <property type="molecule type" value="Genomic_DNA"/>
</dbReference>
<sequence length="241" mass="26266">MPFHNNYADGSPRPLLRGWLHGMGALTFIPLVYMNWNDIPTPATPAMIAICCVFVFSSLVHLVPWKSEKFLEALTRVDKSCILAVCVTSFMAPQLLESEACKPDFSYSLATVAIPVTMSIIGVLCGLGPVVFASCGIAFASIFWFYGLQVDDSEFFYCSVGCLVLYGLGLSLYAGQVGGHKSFWGYHEWMHLIVTLGIAVNTRGVFVLSSYTDEICSTGSIVAESATQAGLFDDLLWLGIQ</sequence>
<dbReference type="Proteomes" id="UP001153069">
    <property type="component" value="Unassembled WGS sequence"/>
</dbReference>
<proteinExistence type="predicted"/>
<keyword evidence="5" id="KW-0479">Metal-binding</keyword>
<evidence type="ECO:0000256" key="4">
    <source>
        <dbReference type="ARBA" id="ARBA00023136"/>
    </source>
</evidence>
<feature type="transmembrane region" description="Helical" evidence="6">
    <location>
        <begin position="46"/>
        <end position="65"/>
    </location>
</feature>
<feature type="binding site" evidence="5">
    <location>
        <position position="191"/>
    </location>
    <ligand>
        <name>Zn(2+)</name>
        <dbReference type="ChEBI" id="CHEBI:29105"/>
    </ligand>
</feature>
<organism evidence="7 8">
    <name type="scientific">Seminavis robusta</name>
    <dbReference type="NCBI Taxonomy" id="568900"/>
    <lineage>
        <taxon>Eukaryota</taxon>
        <taxon>Sar</taxon>
        <taxon>Stramenopiles</taxon>
        <taxon>Ochrophyta</taxon>
        <taxon>Bacillariophyta</taxon>
        <taxon>Bacillariophyceae</taxon>
        <taxon>Bacillariophycidae</taxon>
        <taxon>Naviculales</taxon>
        <taxon>Naviculaceae</taxon>
        <taxon>Seminavis</taxon>
    </lineage>
</organism>
<feature type="transmembrane region" description="Helical" evidence="6">
    <location>
        <begin position="15"/>
        <end position="34"/>
    </location>
</feature>
<name>A0A9N8EI07_9STRA</name>
<keyword evidence="5" id="KW-0862">Zinc</keyword>
<dbReference type="InterPro" id="IPR004254">
    <property type="entry name" value="AdipoR/HlyIII-related"/>
</dbReference>